<feature type="chain" id="PRO_5045220644" evidence="2">
    <location>
        <begin position="23"/>
        <end position="676"/>
    </location>
</feature>
<feature type="transmembrane region" description="Helical" evidence="1">
    <location>
        <begin position="611"/>
        <end position="634"/>
    </location>
</feature>
<keyword evidence="1" id="KW-0472">Membrane</keyword>
<dbReference type="RefSeq" id="WP_377340630.1">
    <property type="nucleotide sequence ID" value="NZ_JALBWS010000013.1"/>
</dbReference>
<keyword evidence="1" id="KW-0812">Transmembrane</keyword>
<dbReference type="Gene3D" id="3.40.710.10">
    <property type="entry name" value="DD-peptidase/beta-lactamase superfamily"/>
    <property type="match status" value="1"/>
</dbReference>
<dbReference type="InterPro" id="IPR050491">
    <property type="entry name" value="AmpC-like"/>
</dbReference>
<evidence type="ECO:0000313" key="5">
    <source>
        <dbReference type="Proteomes" id="UP001596018"/>
    </source>
</evidence>
<feature type="signal peptide" evidence="2">
    <location>
        <begin position="1"/>
        <end position="22"/>
    </location>
</feature>
<dbReference type="PANTHER" id="PTHR46825:SF9">
    <property type="entry name" value="BETA-LACTAMASE-RELATED DOMAIN-CONTAINING PROTEIN"/>
    <property type="match status" value="1"/>
</dbReference>
<feature type="transmembrane region" description="Helical" evidence="1">
    <location>
        <begin position="532"/>
        <end position="556"/>
    </location>
</feature>
<evidence type="ECO:0000256" key="1">
    <source>
        <dbReference type="SAM" id="Phobius"/>
    </source>
</evidence>
<keyword evidence="2" id="KW-0732">Signal</keyword>
<gene>
    <name evidence="4" type="ORF">ACFPK0_10580</name>
</gene>
<comment type="caution">
    <text evidence="4">The sequence shown here is derived from an EMBL/GenBank/DDBJ whole genome shotgun (WGS) entry which is preliminary data.</text>
</comment>
<keyword evidence="4" id="KW-0378">Hydrolase</keyword>
<dbReference type="GO" id="GO:0016787">
    <property type="term" value="F:hydrolase activity"/>
    <property type="evidence" value="ECO:0007669"/>
    <property type="project" value="UniProtKB-KW"/>
</dbReference>
<feature type="domain" description="Beta-lactamase-related" evidence="3">
    <location>
        <begin position="79"/>
        <end position="396"/>
    </location>
</feature>
<dbReference type="InterPro" id="IPR001466">
    <property type="entry name" value="Beta-lactam-related"/>
</dbReference>
<accession>A0ABW0JX74</accession>
<dbReference type="InterPro" id="IPR012338">
    <property type="entry name" value="Beta-lactam/transpept-like"/>
</dbReference>
<dbReference type="EMBL" id="JBHSMM010000002">
    <property type="protein sequence ID" value="MFC5440457.1"/>
    <property type="molecule type" value="Genomic_DNA"/>
</dbReference>
<evidence type="ECO:0000256" key="2">
    <source>
        <dbReference type="SAM" id="SignalP"/>
    </source>
</evidence>
<dbReference type="Proteomes" id="UP001596018">
    <property type="component" value="Unassembled WGS sequence"/>
</dbReference>
<evidence type="ECO:0000313" key="4">
    <source>
        <dbReference type="EMBL" id="MFC5440457.1"/>
    </source>
</evidence>
<keyword evidence="1" id="KW-1133">Transmembrane helix</keyword>
<proteinExistence type="predicted"/>
<dbReference type="PANTHER" id="PTHR46825">
    <property type="entry name" value="D-ALANYL-D-ALANINE-CARBOXYPEPTIDASE/ENDOPEPTIDASE AMPH"/>
    <property type="match status" value="1"/>
</dbReference>
<feature type="transmembrane region" description="Helical" evidence="1">
    <location>
        <begin position="577"/>
        <end position="599"/>
    </location>
</feature>
<organism evidence="4 5">
    <name type="scientific">Rhodanobacter ginsenosidimutans</name>
    <dbReference type="NCBI Taxonomy" id="490571"/>
    <lineage>
        <taxon>Bacteria</taxon>
        <taxon>Pseudomonadati</taxon>
        <taxon>Pseudomonadota</taxon>
        <taxon>Gammaproteobacteria</taxon>
        <taxon>Lysobacterales</taxon>
        <taxon>Rhodanobacteraceae</taxon>
        <taxon>Rhodanobacter</taxon>
    </lineage>
</organism>
<dbReference type="EC" id="3.-.-.-" evidence="4"/>
<feature type="transmembrane region" description="Helical" evidence="1">
    <location>
        <begin position="646"/>
        <end position="670"/>
    </location>
</feature>
<reference evidence="5" key="1">
    <citation type="journal article" date="2019" name="Int. J. Syst. Evol. Microbiol.">
        <title>The Global Catalogue of Microorganisms (GCM) 10K type strain sequencing project: providing services to taxonomists for standard genome sequencing and annotation.</title>
        <authorList>
            <consortium name="The Broad Institute Genomics Platform"/>
            <consortium name="The Broad Institute Genome Sequencing Center for Infectious Disease"/>
            <person name="Wu L."/>
            <person name="Ma J."/>
        </authorList>
    </citation>
    <scope>NUCLEOTIDE SEQUENCE [LARGE SCALE GENOMIC DNA]</scope>
    <source>
        <strain evidence="5">KACC 12822</strain>
    </source>
</reference>
<protein>
    <submittedName>
        <fullName evidence="4">Serine hydrolase domain-containing protein</fullName>
        <ecNumber evidence="4">3.-.-.-</ecNumber>
    </submittedName>
</protein>
<keyword evidence="5" id="KW-1185">Reference proteome</keyword>
<dbReference type="Pfam" id="PF00144">
    <property type="entry name" value="Beta-lactamase"/>
    <property type="match status" value="1"/>
</dbReference>
<name>A0ABW0JX74_9GAMM</name>
<sequence length="676" mass="73332">MNRYAKLAVALALCLCTGLATAQVPPSPAVPAPAGSTVLPTPAKVTAATAVATASEGGAAHALTEADLTTFFDGMVPYALKRGDVAGGVISVVKDGKLLFARGYGYADLKTREAPSPETTLFRPGSTSKLFTWTAVMQQVEQGKLDLDKDVNTYLDFKIPARDGKPITLRQIMTHTAGFEDTARGLLPATTDEVDLENYLKTHIPARIYPPGQIVAYSNYGCGLAGYIVQRVSGEPFADYIKHHIFDPLGMQHSSFAQPLPPELAPLMAKGYESVSDSKPRAFEPVDPAPAGAMSSSATDMAKFMIAQLQGGRFGDTRILQQATAELMHSPQHTAAPGLPGFDLGFYQEDSHGQRIIGHGGDTVVFHSDLHLMLDANVGIFMSFNSAGSEGAAHVIRKAVFQSFLDRYFPYTAPAEQTVASAKEDAARVAGWYESSRRNDSALRPLYLLGQTSVVPQPDGTIVVSIWNNYAGKPLHWREVGPLTWREVNGDAHLKFVADDNGDIKYWATDVEAPVFVFQRVSGARSMSTVSLWGGLSFLALIVALLSWGIGGWVRCHYGRLIVLNEAQRRSRLLSRLGVLLLFIDIAGWITLLVSTSISEDMLLQGTMTPWLYLLYVLGVLALLGALAVVVHAVRSWMAPRRGRWVLAGETLLALAAIYLSWFIVVFGLISFNVRY</sequence>
<evidence type="ECO:0000259" key="3">
    <source>
        <dbReference type="Pfam" id="PF00144"/>
    </source>
</evidence>
<dbReference type="SUPFAM" id="SSF56601">
    <property type="entry name" value="beta-lactamase/transpeptidase-like"/>
    <property type="match status" value="1"/>
</dbReference>